<dbReference type="Pfam" id="PF00583">
    <property type="entry name" value="Acetyltransf_1"/>
    <property type="match status" value="1"/>
</dbReference>
<dbReference type="SUPFAM" id="SSF55729">
    <property type="entry name" value="Acyl-CoA N-acyltransferases (Nat)"/>
    <property type="match status" value="1"/>
</dbReference>
<dbReference type="RefSeq" id="WP_069002865.1">
    <property type="nucleotide sequence ID" value="NZ_LVJX01000002.1"/>
</dbReference>
<dbReference type="AlphaFoldDB" id="A0A1E2UGW3"/>
<dbReference type="PROSITE" id="PS51186">
    <property type="entry name" value="GNAT"/>
    <property type="match status" value="1"/>
</dbReference>
<dbReference type="STRING" id="1818881.A3196_19650"/>
<feature type="domain" description="N-acetyltransferase" evidence="1">
    <location>
        <begin position="41"/>
        <end position="181"/>
    </location>
</feature>
<sequence>MTDSIPAIEFVMNNGIQCRVQPCVEPNTRHTTEFLKKQIEIGFRHMSARSRFSRFAAALDHLTDQQLDYLTDLDGKDRVAWCASITREDEESGIGIARYINIPNEAKMAEFAITIVDDYQGQGVGYQLLNKLLETAKLNGFQILRGYVLMSNSAMLALCKRFESKKSSVDGPFVIVDIIVQ</sequence>
<dbReference type="CDD" id="cd04301">
    <property type="entry name" value="NAT_SF"/>
    <property type="match status" value="1"/>
</dbReference>
<comment type="caution">
    <text evidence="2">The sequence shown here is derived from an EMBL/GenBank/DDBJ whole genome shotgun (WGS) entry which is preliminary data.</text>
</comment>
<dbReference type="GO" id="GO:0016747">
    <property type="term" value="F:acyltransferase activity, transferring groups other than amino-acyl groups"/>
    <property type="evidence" value="ECO:0007669"/>
    <property type="project" value="InterPro"/>
</dbReference>
<dbReference type="InterPro" id="IPR016181">
    <property type="entry name" value="Acyl_CoA_acyltransferase"/>
</dbReference>
<keyword evidence="3" id="KW-1185">Reference proteome</keyword>
<name>A0A1E2UGW3_9GAMM</name>
<dbReference type="EMBL" id="LVJZ01000007">
    <property type="protein sequence ID" value="ODB91947.1"/>
    <property type="molecule type" value="Genomic_DNA"/>
</dbReference>
<protein>
    <recommendedName>
        <fullName evidence="1">N-acetyltransferase domain-containing protein</fullName>
    </recommendedName>
</protein>
<dbReference type="InterPro" id="IPR000182">
    <property type="entry name" value="GNAT_dom"/>
</dbReference>
<reference evidence="2 3" key="1">
    <citation type="submission" date="2016-03" db="EMBL/GenBank/DDBJ databases">
        <title>Chemosynthetic sulphur-oxidizing symbionts of marine invertebrate animals are capable of nitrogen fixation.</title>
        <authorList>
            <person name="Petersen J.M."/>
            <person name="Kemper A."/>
            <person name="Gruber-Vodicka H."/>
            <person name="Cardini U."/>
            <person name="Geest Mvander."/>
            <person name="Kleiner M."/>
            <person name="Bulgheresi S."/>
            <person name="Fussmann M."/>
            <person name="Herbold C."/>
            <person name="Seah B.K.B."/>
            <person name="Antony C.Paul."/>
            <person name="Liu D."/>
            <person name="Belitz A."/>
            <person name="Weber M."/>
        </authorList>
    </citation>
    <scope>NUCLEOTIDE SEQUENCE [LARGE SCALE GENOMIC DNA]</scope>
    <source>
        <strain evidence="2">G_D</strain>
    </source>
</reference>
<dbReference type="Proteomes" id="UP000094849">
    <property type="component" value="Unassembled WGS sequence"/>
</dbReference>
<evidence type="ECO:0000313" key="2">
    <source>
        <dbReference type="EMBL" id="ODB91947.1"/>
    </source>
</evidence>
<dbReference type="Gene3D" id="3.40.630.30">
    <property type="match status" value="1"/>
</dbReference>
<proteinExistence type="predicted"/>
<accession>A0A1E2UGW3</accession>
<evidence type="ECO:0000313" key="3">
    <source>
        <dbReference type="Proteomes" id="UP000094849"/>
    </source>
</evidence>
<gene>
    <name evidence="2" type="ORF">A3196_19650</name>
</gene>
<organism evidence="2 3">
    <name type="scientific">Candidatus Thiodiazotropha endoloripes</name>
    <dbReference type="NCBI Taxonomy" id="1818881"/>
    <lineage>
        <taxon>Bacteria</taxon>
        <taxon>Pseudomonadati</taxon>
        <taxon>Pseudomonadota</taxon>
        <taxon>Gammaproteobacteria</taxon>
        <taxon>Chromatiales</taxon>
        <taxon>Sedimenticolaceae</taxon>
        <taxon>Candidatus Thiodiazotropha</taxon>
    </lineage>
</organism>
<evidence type="ECO:0000259" key="1">
    <source>
        <dbReference type="PROSITE" id="PS51186"/>
    </source>
</evidence>